<feature type="chain" id="PRO_5047368619" description="Secreted protein" evidence="2">
    <location>
        <begin position="30"/>
        <end position="116"/>
    </location>
</feature>
<accession>A0ABS4AN10</accession>
<comment type="caution">
    <text evidence="3">The sequence shown here is derived from an EMBL/GenBank/DDBJ whole genome shotgun (WGS) entry which is preliminary data.</text>
</comment>
<dbReference type="RefSeq" id="WP_209381891.1">
    <property type="nucleotide sequence ID" value="NZ_JAGIZB010000045.1"/>
</dbReference>
<feature type="region of interest" description="Disordered" evidence="1">
    <location>
        <begin position="31"/>
        <end position="60"/>
    </location>
</feature>
<evidence type="ECO:0000313" key="4">
    <source>
        <dbReference type="Proteomes" id="UP000681594"/>
    </source>
</evidence>
<protein>
    <recommendedName>
        <fullName evidence="5">Secreted protein</fullName>
    </recommendedName>
</protein>
<feature type="compositionally biased region" description="Gly residues" evidence="1">
    <location>
        <begin position="43"/>
        <end position="58"/>
    </location>
</feature>
<feature type="signal peptide" evidence="2">
    <location>
        <begin position="1"/>
        <end position="29"/>
    </location>
</feature>
<reference evidence="3 4" key="1">
    <citation type="submission" date="2021-03" db="EMBL/GenBank/DDBJ databases">
        <authorList>
            <person name="So Y."/>
        </authorList>
    </citation>
    <scope>NUCLEOTIDE SEQUENCE [LARGE SCALE GENOMIC DNA]</scope>
    <source>
        <strain evidence="3 4">SSH11</strain>
    </source>
</reference>
<name>A0ABS4AN10_9PROT</name>
<evidence type="ECO:0000256" key="2">
    <source>
        <dbReference type="SAM" id="SignalP"/>
    </source>
</evidence>
<dbReference type="Proteomes" id="UP000681594">
    <property type="component" value="Unassembled WGS sequence"/>
</dbReference>
<proteinExistence type="predicted"/>
<keyword evidence="2" id="KW-0732">Signal</keyword>
<evidence type="ECO:0008006" key="5">
    <source>
        <dbReference type="Google" id="ProtNLM"/>
    </source>
</evidence>
<sequence>MLHRLSRIRPGFLAGLALGVALSAGMAAAQTAGPKTRVEGEGRGGPGTGTGTGSGGTGAVTLPGFVPAPAGIQGFLIRPGQAIAFACQAPDGSYRQLRPFAPGQGTVPVLGLACAP</sequence>
<evidence type="ECO:0000313" key="3">
    <source>
        <dbReference type="EMBL" id="MBP0447624.1"/>
    </source>
</evidence>
<dbReference type="EMBL" id="JAGIZB010000045">
    <property type="protein sequence ID" value="MBP0447624.1"/>
    <property type="molecule type" value="Genomic_DNA"/>
</dbReference>
<evidence type="ECO:0000256" key="1">
    <source>
        <dbReference type="SAM" id="MobiDB-lite"/>
    </source>
</evidence>
<gene>
    <name evidence="3" type="ORF">J8J14_22965</name>
</gene>
<organism evidence="3 4">
    <name type="scientific">Pararoseomonas baculiformis</name>
    <dbReference type="NCBI Taxonomy" id="2820812"/>
    <lineage>
        <taxon>Bacteria</taxon>
        <taxon>Pseudomonadati</taxon>
        <taxon>Pseudomonadota</taxon>
        <taxon>Alphaproteobacteria</taxon>
        <taxon>Acetobacterales</taxon>
        <taxon>Acetobacteraceae</taxon>
        <taxon>Pararoseomonas</taxon>
    </lineage>
</organism>
<keyword evidence="4" id="KW-1185">Reference proteome</keyword>